<gene>
    <name evidence="1" type="ORF">EDI_070910</name>
</gene>
<dbReference type="eggNOG" id="ENOG502RFJ5">
    <property type="taxonomic scope" value="Eukaryota"/>
</dbReference>
<organism evidence="2">
    <name type="scientific">Entamoeba dispar (strain ATCC PRA-260 / SAW760)</name>
    <dbReference type="NCBI Taxonomy" id="370354"/>
    <lineage>
        <taxon>Eukaryota</taxon>
        <taxon>Amoebozoa</taxon>
        <taxon>Evosea</taxon>
        <taxon>Archamoebae</taxon>
        <taxon>Mastigamoebida</taxon>
        <taxon>Entamoebidae</taxon>
        <taxon>Entamoeba</taxon>
    </lineage>
</organism>
<dbReference type="Proteomes" id="UP000008076">
    <property type="component" value="Unassembled WGS sequence"/>
</dbReference>
<dbReference type="KEGG" id="edi:EDI_070910"/>
<proteinExistence type="predicted"/>
<dbReference type="OrthoDB" id="28808at2759"/>
<dbReference type="EMBL" id="DS549985">
    <property type="protein sequence ID" value="EDR24349.1"/>
    <property type="molecule type" value="Genomic_DNA"/>
</dbReference>
<reference evidence="2" key="1">
    <citation type="submission" date="2007-12" db="EMBL/GenBank/DDBJ databases">
        <title>Annotation of Entamoeba dispar SAW760.</title>
        <authorList>
            <person name="Lorenzi H."/>
            <person name="Inman J."/>
            <person name="Schobel S."/>
            <person name="Amedeo P."/>
            <person name="Caler E."/>
        </authorList>
    </citation>
    <scope>NUCLEOTIDE SEQUENCE [LARGE SCALE GENOMIC DNA]</scope>
    <source>
        <strain evidence="2">ATCC PRA-260 / SAW760</strain>
    </source>
</reference>
<dbReference type="RefSeq" id="XP_001739307.1">
    <property type="nucleotide sequence ID" value="XM_001739255.1"/>
</dbReference>
<dbReference type="VEuPathDB" id="AmoebaDB:EDI_070910"/>
<name>B0EMD1_ENTDS</name>
<dbReference type="GeneID" id="5884440"/>
<dbReference type="OMA" id="PKNNTML"/>
<sequence length="523" mass="60764">MDTNTKKCFDFIFKIIISSIECKNKEALIDLVKSSVENDINVSQLLENNKFLFNKPEQKSYSIDDDFYGYVTWINCLTNENFIETVIQNFNDNQFIQMIKEMIEKDLLEPDKKKLAEQLIYKENSNYHFINSSLNSQLKNEINTADYLDFKNSIEEEFMKNSLVEDMTESNLKSSRQLVNTQLYDSMLNDYINEKVNKHIEMIKNNIHCDELSLSFDSEQLVQKELDKVILPQVEQQTVVMLISDEGKIVSIYSKKPNISVLYPPKNNTMLLFNENGKQKECKKSSFLFINNNQINFYDGLLNSFIELNDGTIDTEFKGEILDFIGVKKWKTVRVVVYNKSPKSGSDNTTDNTADNASIHLTSNTKTLKDVLEKELKLTNTKYDYNEIKGLHDIKSTEVIEIYVQVENNINIIGLLANKKTVCFFEYEIDKLNSQRYTRKPIRYFQKSSYNNFSITPPDPVISFDTPGFILTTPLFSISDQLTITKYPFNLKLYSPTFETNSFFISGPTSQRVKEIAYRFTEV</sequence>
<protein>
    <submittedName>
        <fullName evidence="1">Uncharacterized protein</fullName>
    </submittedName>
</protein>
<evidence type="ECO:0000313" key="2">
    <source>
        <dbReference type="Proteomes" id="UP000008076"/>
    </source>
</evidence>
<accession>B0EMD1</accession>
<keyword evidence="2" id="KW-1185">Reference proteome</keyword>
<dbReference type="AlphaFoldDB" id="B0EMD1"/>
<evidence type="ECO:0000313" key="1">
    <source>
        <dbReference type="EMBL" id="EDR24349.1"/>
    </source>
</evidence>